<accession>A0A1C3UPE7</accession>
<organism evidence="2 3">
    <name type="scientific">Rhizobium hainanense</name>
    <dbReference type="NCBI Taxonomy" id="52131"/>
    <lineage>
        <taxon>Bacteria</taxon>
        <taxon>Pseudomonadati</taxon>
        <taxon>Pseudomonadota</taxon>
        <taxon>Alphaproteobacteria</taxon>
        <taxon>Hyphomicrobiales</taxon>
        <taxon>Rhizobiaceae</taxon>
        <taxon>Rhizobium/Agrobacterium group</taxon>
        <taxon>Rhizobium</taxon>
    </lineage>
</organism>
<keyword evidence="3" id="KW-1185">Reference proteome</keyword>
<protein>
    <submittedName>
        <fullName evidence="2">NAD(P)H-dependent FMN reductase</fullName>
    </submittedName>
</protein>
<dbReference type="SUPFAM" id="SSF52218">
    <property type="entry name" value="Flavoproteins"/>
    <property type="match status" value="1"/>
</dbReference>
<dbReference type="PANTHER" id="PTHR30543:SF21">
    <property type="entry name" value="NAD(P)H-DEPENDENT FMN REDUCTASE LOT6"/>
    <property type="match status" value="1"/>
</dbReference>
<evidence type="ECO:0000259" key="1">
    <source>
        <dbReference type="Pfam" id="PF03358"/>
    </source>
</evidence>
<evidence type="ECO:0000313" key="3">
    <source>
        <dbReference type="Proteomes" id="UP000186228"/>
    </source>
</evidence>
<dbReference type="EMBL" id="FMAC01000002">
    <property type="protein sequence ID" value="SCB17329.1"/>
    <property type="molecule type" value="Genomic_DNA"/>
</dbReference>
<name>A0A1C3UPE7_9HYPH</name>
<dbReference type="GO" id="GO:0010181">
    <property type="term" value="F:FMN binding"/>
    <property type="evidence" value="ECO:0007669"/>
    <property type="project" value="TreeGrafter"/>
</dbReference>
<dbReference type="Pfam" id="PF03358">
    <property type="entry name" value="FMN_red"/>
    <property type="match status" value="1"/>
</dbReference>
<gene>
    <name evidence="2" type="ORF">GA0061100_102843</name>
</gene>
<dbReference type="Proteomes" id="UP000186228">
    <property type="component" value="Unassembled WGS sequence"/>
</dbReference>
<dbReference type="GO" id="GO:0005829">
    <property type="term" value="C:cytosol"/>
    <property type="evidence" value="ECO:0007669"/>
    <property type="project" value="TreeGrafter"/>
</dbReference>
<proteinExistence type="predicted"/>
<dbReference type="RefSeq" id="WP_075852589.1">
    <property type="nucleotide sequence ID" value="NZ_FMAC01000002.1"/>
</dbReference>
<dbReference type="STRING" id="52131.GA0061100_102843"/>
<sequence length="196" mass="21425">MTDSILVLYGSYRSDRVGIRLANYIVSSLQRRGNDVELIDAQAVGLPMLDRMYKEYPKGSAPPAMERLAEKIRAADAFIFVTGEYNWGMQPGLKNLTDHYLEEWFWRPAAIASYSGGRLSGAHAAVAWHGALSEMGMIVISSTLAVANISAALDVGSKPTGSGGDALARAFPRFADDLAWWTEAAKQQRARKAPPY</sequence>
<dbReference type="InterPro" id="IPR050712">
    <property type="entry name" value="NAD(P)H-dep_reductase"/>
</dbReference>
<dbReference type="GO" id="GO:0016491">
    <property type="term" value="F:oxidoreductase activity"/>
    <property type="evidence" value="ECO:0007669"/>
    <property type="project" value="InterPro"/>
</dbReference>
<evidence type="ECO:0000313" key="2">
    <source>
        <dbReference type="EMBL" id="SCB17329.1"/>
    </source>
</evidence>
<dbReference type="InterPro" id="IPR005025">
    <property type="entry name" value="FMN_Rdtase-like_dom"/>
</dbReference>
<reference evidence="3" key="1">
    <citation type="submission" date="2016-08" db="EMBL/GenBank/DDBJ databases">
        <authorList>
            <person name="Varghese N."/>
            <person name="Submissions Spin"/>
        </authorList>
    </citation>
    <scope>NUCLEOTIDE SEQUENCE [LARGE SCALE GENOMIC DNA]</scope>
    <source>
        <strain evidence="3">CCBAU 57015</strain>
    </source>
</reference>
<dbReference type="PANTHER" id="PTHR30543">
    <property type="entry name" value="CHROMATE REDUCTASE"/>
    <property type="match status" value="1"/>
</dbReference>
<dbReference type="InterPro" id="IPR029039">
    <property type="entry name" value="Flavoprotein-like_sf"/>
</dbReference>
<dbReference type="Gene3D" id="3.40.50.360">
    <property type="match status" value="1"/>
</dbReference>
<dbReference type="OrthoDB" id="9812295at2"/>
<dbReference type="AlphaFoldDB" id="A0A1C3UPE7"/>
<feature type="domain" description="NADPH-dependent FMN reductase-like" evidence="1">
    <location>
        <begin position="5"/>
        <end position="148"/>
    </location>
</feature>